<organism evidence="1 2">
    <name type="scientific">Sphaeroforma arctica JP610</name>
    <dbReference type="NCBI Taxonomy" id="667725"/>
    <lineage>
        <taxon>Eukaryota</taxon>
        <taxon>Ichthyosporea</taxon>
        <taxon>Ichthyophonida</taxon>
        <taxon>Sphaeroforma</taxon>
    </lineage>
</organism>
<evidence type="ECO:0000313" key="1">
    <source>
        <dbReference type="EMBL" id="KNC76777.1"/>
    </source>
</evidence>
<dbReference type="RefSeq" id="XP_014150679.1">
    <property type="nucleotide sequence ID" value="XM_014295204.1"/>
</dbReference>
<proteinExistence type="predicted"/>
<reference evidence="1 2" key="1">
    <citation type="submission" date="2011-02" db="EMBL/GenBank/DDBJ databases">
        <title>The Genome Sequence of Sphaeroforma arctica JP610.</title>
        <authorList>
            <consortium name="The Broad Institute Genome Sequencing Platform"/>
            <person name="Russ C."/>
            <person name="Cuomo C."/>
            <person name="Young S.K."/>
            <person name="Zeng Q."/>
            <person name="Gargeya S."/>
            <person name="Alvarado L."/>
            <person name="Berlin A."/>
            <person name="Chapman S.B."/>
            <person name="Chen Z."/>
            <person name="Freedman E."/>
            <person name="Gellesch M."/>
            <person name="Goldberg J."/>
            <person name="Griggs A."/>
            <person name="Gujja S."/>
            <person name="Heilman E."/>
            <person name="Heiman D."/>
            <person name="Howarth C."/>
            <person name="Mehta T."/>
            <person name="Neiman D."/>
            <person name="Pearson M."/>
            <person name="Roberts A."/>
            <person name="Saif S."/>
            <person name="Shea T."/>
            <person name="Shenoy N."/>
            <person name="Sisk P."/>
            <person name="Stolte C."/>
            <person name="Sykes S."/>
            <person name="White J."/>
            <person name="Yandava C."/>
            <person name="Burger G."/>
            <person name="Gray M.W."/>
            <person name="Holland P.W.H."/>
            <person name="King N."/>
            <person name="Lang F.B.F."/>
            <person name="Roger A.J."/>
            <person name="Ruiz-Trillo I."/>
            <person name="Haas B."/>
            <person name="Nusbaum C."/>
            <person name="Birren B."/>
        </authorList>
    </citation>
    <scope>NUCLEOTIDE SEQUENCE [LARGE SCALE GENOMIC DNA]</scope>
    <source>
        <strain evidence="1 2">JP610</strain>
    </source>
</reference>
<name>A0A0L0FJ23_9EUKA</name>
<dbReference type="AlphaFoldDB" id="A0A0L0FJ23"/>
<gene>
    <name evidence="1" type="ORF">SARC_10745</name>
</gene>
<keyword evidence="2" id="KW-1185">Reference proteome</keyword>
<dbReference type="EMBL" id="KQ242967">
    <property type="protein sequence ID" value="KNC76777.1"/>
    <property type="molecule type" value="Genomic_DNA"/>
</dbReference>
<sequence length="146" mass="16288">MKRAVVVYSERIRGPEWMNVFEEEINVSEHSLFVGKSGVEAETGSCIKHIDEGEIVARCDMVVERAEDSDDGENQGWLADRGHGMAGICSGRVLDEERLALNMCHKYGLPRCCRAQKGDHDEGTVGFSVGSDDVFYEETNVVEFQK</sequence>
<dbReference type="GeneID" id="25911249"/>
<dbReference type="Proteomes" id="UP000054560">
    <property type="component" value="Unassembled WGS sequence"/>
</dbReference>
<protein>
    <submittedName>
        <fullName evidence="1">Uncharacterized protein</fullName>
    </submittedName>
</protein>
<evidence type="ECO:0000313" key="2">
    <source>
        <dbReference type="Proteomes" id="UP000054560"/>
    </source>
</evidence>
<accession>A0A0L0FJ23</accession>